<dbReference type="InterPro" id="IPR002889">
    <property type="entry name" value="WSC_carb-bd"/>
</dbReference>
<dbReference type="PROSITE" id="PS50948">
    <property type="entry name" value="PAN"/>
    <property type="match status" value="1"/>
</dbReference>
<protein>
    <submittedName>
        <fullName evidence="5">WSC-domain-containing protein</fullName>
    </submittedName>
</protein>
<feature type="non-terminal residue" evidence="5">
    <location>
        <position position="1"/>
    </location>
</feature>
<organism evidence="5 6">
    <name type="scientific">Colletotrichum zoysiae</name>
    <dbReference type="NCBI Taxonomy" id="1216348"/>
    <lineage>
        <taxon>Eukaryota</taxon>
        <taxon>Fungi</taxon>
        <taxon>Dikarya</taxon>
        <taxon>Ascomycota</taxon>
        <taxon>Pezizomycotina</taxon>
        <taxon>Sordariomycetes</taxon>
        <taxon>Hypocreomycetidae</taxon>
        <taxon>Glomerellales</taxon>
        <taxon>Glomerellaceae</taxon>
        <taxon>Colletotrichum</taxon>
        <taxon>Colletotrichum graminicola species complex</taxon>
    </lineage>
</organism>
<dbReference type="EMBL" id="MU842861">
    <property type="protein sequence ID" value="KAK2029668.1"/>
    <property type="molecule type" value="Genomic_DNA"/>
</dbReference>
<feature type="domain" description="Apple" evidence="3">
    <location>
        <begin position="362"/>
        <end position="435"/>
    </location>
</feature>
<evidence type="ECO:0000313" key="6">
    <source>
        <dbReference type="Proteomes" id="UP001232148"/>
    </source>
</evidence>
<comment type="caution">
    <text evidence="5">The sequence shown here is derived from an EMBL/GenBank/DDBJ whole genome shotgun (WGS) entry which is preliminary data.</text>
</comment>
<dbReference type="SMART" id="SM00321">
    <property type="entry name" value="WSC"/>
    <property type="match status" value="3"/>
</dbReference>
<dbReference type="InterPro" id="IPR003609">
    <property type="entry name" value="Pan_app"/>
</dbReference>
<dbReference type="Proteomes" id="UP001232148">
    <property type="component" value="Unassembled WGS sequence"/>
</dbReference>
<evidence type="ECO:0000259" key="4">
    <source>
        <dbReference type="PROSITE" id="PS51212"/>
    </source>
</evidence>
<feature type="compositionally biased region" description="Polar residues" evidence="2">
    <location>
        <begin position="1"/>
        <end position="17"/>
    </location>
</feature>
<dbReference type="InterPro" id="IPR051589">
    <property type="entry name" value="Sialate-O-sulfotransferase"/>
</dbReference>
<evidence type="ECO:0000259" key="3">
    <source>
        <dbReference type="PROSITE" id="PS50948"/>
    </source>
</evidence>
<feature type="region of interest" description="Disordered" evidence="2">
    <location>
        <begin position="1"/>
        <end position="27"/>
    </location>
</feature>
<dbReference type="PANTHER" id="PTHR45964:SF5">
    <property type="entry name" value="WSCD FAMILY MEMBER CG9164"/>
    <property type="match status" value="1"/>
</dbReference>
<keyword evidence="6" id="KW-1185">Reference proteome</keyword>
<evidence type="ECO:0000256" key="2">
    <source>
        <dbReference type="SAM" id="MobiDB-lite"/>
    </source>
</evidence>
<name>A0AAD9M5W7_9PEZI</name>
<sequence>PTVPDNISNKPAGNTQPPGLIPRGASAQRGNVLRRVVTGISDTLPGPWTYMGCFTEAGSSRALSGDRYSGDDMSQEKCISYCNGKGYSNTADHSLTVDSTGMAGVEYGRECYCGYVLDPASSIAAETDCSMPCAGGSSGQVFGNGGRLNVFTNGDSGPTVLAASGDFQSRGCYSDHTSSRTLSTRISLPGALTVSECTTACAAQGFPCAGVEFGKECFCGTSIQNGTPIASSSCNMACAGDKTQYCGGASAINIYISSKPLAGSPSAIPYGWTQTCYTDSTNRRALLYKVPISKFSAAQCVSQCDSLGYKYAGVEYGSECYCGNSIDGGNTPASSGCDMPCDGNRLDKCGGAGRINIYEFNCKGTRGCGNSNVAMDVGHANTLNECSDRCQADLDCMSFSFGPDGTCSTFKTPVAMSLLPGSESACSTMFYDRACS</sequence>
<feature type="domain" description="WSC" evidence="4">
    <location>
        <begin position="271"/>
        <end position="361"/>
    </location>
</feature>
<feature type="domain" description="WSC" evidence="4">
    <location>
        <begin position="47"/>
        <end position="154"/>
    </location>
</feature>
<dbReference type="AlphaFoldDB" id="A0AAD9M5W7"/>
<dbReference type="Pfam" id="PF01822">
    <property type="entry name" value="WSC"/>
    <property type="match status" value="3"/>
</dbReference>
<feature type="domain" description="WSC" evidence="4">
    <location>
        <begin position="166"/>
        <end position="258"/>
    </location>
</feature>
<keyword evidence="1" id="KW-0677">Repeat</keyword>
<reference evidence="5" key="1">
    <citation type="submission" date="2021-06" db="EMBL/GenBank/DDBJ databases">
        <title>Comparative genomics, transcriptomics and evolutionary studies reveal genomic signatures of adaptation to plant cell wall in hemibiotrophic fungi.</title>
        <authorList>
            <consortium name="DOE Joint Genome Institute"/>
            <person name="Baroncelli R."/>
            <person name="Diaz J.F."/>
            <person name="Benocci T."/>
            <person name="Peng M."/>
            <person name="Battaglia E."/>
            <person name="Haridas S."/>
            <person name="Andreopoulos W."/>
            <person name="Labutti K."/>
            <person name="Pangilinan J."/>
            <person name="Floch G.L."/>
            <person name="Makela M.R."/>
            <person name="Henrissat B."/>
            <person name="Grigoriev I.V."/>
            <person name="Crouch J.A."/>
            <person name="De Vries R.P."/>
            <person name="Sukno S.A."/>
            <person name="Thon M.R."/>
        </authorList>
    </citation>
    <scope>NUCLEOTIDE SEQUENCE</scope>
    <source>
        <strain evidence="5">MAFF235873</strain>
    </source>
</reference>
<dbReference type="PROSITE" id="PS51212">
    <property type="entry name" value="WSC"/>
    <property type="match status" value="3"/>
</dbReference>
<feature type="non-terminal residue" evidence="5">
    <location>
        <position position="436"/>
    </location>
</feature>
<evidence type="ECO:0000256" key="1">
    <source>
        <dbReference type="ARBA" id="ARBA00022737"/>
    </source>
</evidence>
<gene>
    <name evidence="5" type="ORF">LX32DRAFT_513714</name>
</gene>
<accession>A0AAD9M5W7</accession>
<evidence type="ECO:0000313" key="5">
    <source>
        <dbReference type="EMBL" id="KAK2029668.1"/>
    </source>
</evidence>
<proteinExistence type="predicted"/>
<dbReference type="PANTHER" id="PTHR45964">
    <property type="entry name" value="WSCD FAMILY MEMBER CG9164"/>
    <property type="match status" value="1"/>
</dbReference>